<keyword evidence="8" id="KW-0238">DNA-binding</keyword>
<comment type="similarity">
    <text evidence="11">Belongs to the HSF family. Class A subfamily.</text>
</comment>
<evidence type="ECO:0000313" key="15">
    <source>
        <dbReference type="Proteomes" id="UP000009183"/>
    </source>
</evidence>
<dbReference type="InterPro" id="IPR036390">
    <property type="entry name" value="WH_DNA-bd_sf"/>
</dbReference>
<dbReference type="Pfam" id="PF01975">
    <property type="entry name" value="SurE"/>
    <property type="match status" value="1"/>
</dbReference>
<comment type="similarity">
    <text evidence="2">Belongs to the SurE nucleotidase family.</text>
</comment>
<dbReference type="InterPro" id="IPR000232">
    <property type="entry name" value="HSF_DNA-bd"/>
</dbReference>
<dbReference type="PANTHER" id="PTHR30457:SF5">
    <property type="entry name" value="OS01G0709400 PROTEIN"/>
    <property type="match status" value="1"/>
</dbReference>
<evidence type="ECO:0000256" key="6">
    <source>
        <dbReference type="ARBA" id="ARBA00023015"/>
    </source>
</evidence>
<dbReference type="PRINTS" id="PR00056">
    <property type="entry name" value="HSFDOMAIN"/>
</dbReference>
<evidence type="ECO:0000256" key="8">
    <source>
        <dbReference type="ARBA" id="ARBA00023125"/>
    </source>
</evidence>
<dbReference type="Pfam" id="PF00447">
    <property type="entry name" value="HSF_DNA-bind"/>
    <property type="match status" value="1"/>
</dbReference>
<dbReference type="FunFam" id="1.10.10.10:FF:000057">
    <property type="entry name" value="Heat shock transcription factor 1"/>
    <property type="match status" value="1"/>
</dbReference>
<evidence type="ECO:0000256" key="5">
    <source>
        <dbReference type="ARBA" id="ARBA00022801"/>
    </source>
</evidence>
<dbReference type="InterPro" id="IPR036523">
    <property type="entry name" value="SurE-like_sf"/>
</dbReference>
<dbReference type="SUPFAM" id="SSF64167">
    <property type="entry name" value="SurE-like"/>
    <property type="match status" value="1"/>
</dbReference>
<dbReference type="OrthoDB" id="60033at2759"/>
<protein>
    <recommendedName>
        <fullName evidence="13">HSF-type DNA-binding domain-containing protein</fullName>
    </recommendedName>
</protein>
<name>D7TB59_VITVI</name>
<dbReference type="GO" id="GO:0046872">
    <property type="term" value="F:metal ion binding"/>
    <property type="evidence" value="ECO:0007669"/>
    <property type="project" value="UniProtKB-KW"/>
</dbReference>
<dbReference type="SUPFAM" id="SSF46785">
    <property type="entry name" value="Winged helix' DNA-binding domain"/>
    <property type="match status" value="1"/>
</dbReference>
<comment type="subcellular location">
    <subcellularLocation>
        <location evidence="1">Nucleus</location>
    </subcellularLocation>
</comment>
<evidence type="ECO:0000256" key="11">
    <source>
        <dbReference type="ARBA" id="ARBA00061350"/>
    </source>
</evidence>
<dbReference type="OMA" id="MWVEVED"/>
<dbReference type="PaxDb" id="29760-VIT_11s0016g02010.t01"/>
<evidence type="ECO:0000256" key="12">
    <source>
        <dbReference type="SAM" id="Coils"/>
    </source>
</evidence>
<keyword evidence="5" id="KW-0378">Hydrolase</keyword>
<dbReference type="GO" id="GO:0043565">
    <property type="term" value="F:sequence-specific DNA binding"/>
    <property type="evidence" value="ECO:0007669"/>
    <property type="project" value="InterPro"/>
</dbReference>
<gene>
    <name evidence="14" type="ordered locus">VIT_11s0016g02010</name>
</gene>
<dbReference type="GO" id="GO:0008252">
    <property type="term" value="F:nucleotidase activity"/>
    <property type="evidence" value="ECO:0007669"/>
    <property type="project" value="InterPro"/>
</dbReference>
<proteinExistence type="inferred from homology"/>
<dbReference type="SMR" id="D7TB59"/>
<dbReference type="EMBL" id="FN595756">
    <property type="protein sequence ID" value="CBI27894.3"/>
    <property type="molecule type" value="Genomic_DNA"/>
</dbReference>
<keyword evidence="10" id="KW-0539">Nucleus</keyword>
<keyword evidence="3" id="KW-0597">Phosphoprotein</keyword>
<evidence type="ECO:0000256" key="9">
    <source>
        <dbReference type="ARBA" id="ARBA00023163"/>
    </source>
</evidence>
<evidence type="ECO:0000259" key="13">
    <source>
        <dbReference type="PROSITE" id="PS00434"/>
    </source>
</evidence>
<dbReference type="SMART" id="SM00415">
    <property type="entry name" value="HSF"/>
    <property type="match status" value="1"/>
</dbReference>
<keyword evidence="15" id="KW-1185">Reference proteome</keyword>
<evidence type="ECO:0000256" key="7">
    <source>
        <dbReference type="ARBA" id="ARBA00023016"/>
    </source>
</evidence>
<accession>D7TB59</accession>
<dbReference type="InterPro" id="IPR030048">
    <property type="entry name" value="SurE"/>
</dbReference>
<dbReference type="PANTHER" id="PTHR30457">
    <property type="entry name" value="5'-NUCLEOTIDASE SURE"/>
    <property type="match status" value="1"/>
</dbReference>
<evidence type="ECO:0000256" key="10">
    <source>
        <dbReference type="ARBA" id="ARBA00023242"/>
    </source>
</evidence>
<organism evidence="14 15">
    <name type="scientific">Vitis vinifera</name>
    <name type="common">Grape</name>
    <dbReference type="NCBI Taxonomy" id="29760"/>
    <lineage>
        <taxon>Eukaryota</taxon>
        <taxon>Viridiplantae</taxon>
        <taxon>Streptophyta</taxon>
        <taxon>Embryophyta</taxon>
        <taxon>Tracheophyta</taxon>
        <taxon>Spermatophyta</taxon>
        <taxon>Magnoliopsida</taxon>
        <taxon>eudicotyledons</taxon>
        <taxon>Gunneridae</taxon>
        <taxon>Pentapetalae</taxon>
        <taxon>rosids</taxon>
        <taxon>Vitales</taxon>
        <taxon>Vitaceae</taxon>
        <taxon>Viteae</taxon>
        <taxon>Vitis</taxon>
    </lineage>
</organism>
<keyword evidence="7" id="KW-0346">Stress response</keyword>
<dbReference type="PROSITE" id="PS00434">
    <property type="entry name" value="HSF_DOMAIN"/>
    <property type="match status" value="1"/>
</dbReference>
<feature type="coiled-coil region" evidence="12">
    <location>
        <begin position="517"/>
        <end position="544"/>
    </location>
</feature>
<reference evidence="15" key="1">
    <citation type="journal article" date="2007" name="Nature">
        <title>The grapevine genome sequence suggests ancestral hexaploidization in major angiosperm phyla.</title>
        <authorList>
            <consortium name="The French-Italian Public Consortium for Grapevine Genome Characterization."/>
            <person name="Jaillon O."/>
            <person name="Aury J.-M."/>
            <person name="Noel B."/>
            <person name="Policriti A."/>
            <person name="Clepet C."/>
            <person name="Casagrande A."/>
            <person name="Choisne N."/>
            <person name="Aubourg S."/>
            <person name="Vitulo N."/>
            <person name="Jubin C."/>
            <person name="Vezzi A."/>
            <person name="Legeai F."/>
            <person name="Hugueney P."/>
            <person name="Dasilva C."/>
            <person name="Horner D."/>
            <person name="Mica E."/>
            <person name="Jublot D."/>
            <person name="Poulain J."/>
            <person name="Bruyere C."/>
            <person name="Billault A."/>
            <person name="Segurens B."/>
            <person name="Gouyvenoux M."/>
            <person name="Ugarte E."/>
            <person name="Cattonaro F."/>
            <person name="Anthouard V."/>
            <person name="Vico V."/>
            <person name="Del Fabbro C."/>
            <person name="Alaux M."/>
            <person name="Di Gaspero G."/>
            <person name="Dumas V."/>
            <person name="Felice N."/>
            <person name="Paillard S."/>
            <person name="Juman I."/>
            <person name="Moroldo M."/>
            <person name="Scalabrin S."/>
            <person name="Canaguier A."/>
            <person name="Le Clainche I."/>
            <person name="Malacrida G."/>
            <person name="Durand E."/>
            <person name="Pesole G."/>
            <person name="Laucou V."/>
            <person name="Chatelet P."/>
            <person name="Merdinoglu D."/>
            <person name="Delledonne M."/>
            <person name="Pezzotti M."/>
            <person name="Lecharny A."/>
            <person name="Scarpelli C."/>
            <person name="Artiguenave F."/>
            <person name="Pe M.E."/>
            <person name="Valle G."/>
            <person name="Morgante M."/>
            <person name="Caboche M."/>
            <person name="Adam-Blondon A.-F."/>
            <person name="Weissenbach J."/>
            <person name="Quetier F."/>
            <person name="Wincker P."/>
        </authorList>
    </citation>
    <scope>NUCLEOTIDE SEQUENCE [LARGE SCALE GENOMIC DNA]</scope>
    <source>
        <strain evidence="15">cv. Pinot noir / PN40024</strain>
    </source>
</reference>
<dbReference type="HOGENOM" id="CLU_414148_0_0_1"/>
<evidence type="ECO:0000256" key="2">
    <source>
        <dbReference type="ARBA" id="ARBA00011062"/>
    </source>
</evidence>
<dbReference type="Gene3D" id="3.40.1210.10">
    <property type="entry name" value="Survival protein SurE-like phosphatase/nucleotidase"/>
    <property type="match status" value="1"/>
</dbReference>
<evidence type="ECO:0000313" key="14">
    <source>
        <dbReference type="EMBL" id="CBI27894.3"/>
    </source>
</evidence>
<dbReference type="Proteomes" id="UP000009183">
    <property type="component" value="Chromosome 11"/>
</dbReference>
<dbReference type="InParanoid" id="D7TB59"/>
<dbReference type="InterPro" id="IPR002828">
    <property type="entry name" value="SurE-like_Pase/nucleotidase"/>
</dbReference>
<evidence type="ECO:0000256" key="3">
    <source>
        <dbReference type="ARBA" id="ARBA00022553"/>
    </source>
</evidence>
<dbReference type="STRING" id="29760.D7TB59"/>
<dbReference type="Gene3D" id="1.10.10.10">
    <property type="entry name" value="Winged helix-like DNA-binding domain superfamily/Winged helix DNA-binding domain"/>
    <property type="match status" value="1"/>
</dbReference>
<dbReference type="GO" id="GO:0005634">
    <property type="term" value="C:nucleus"/>
    <property type="evidence" value="ECO:0007669"/>
    <property type="project" value="UniProtKB-SubCell"/>
</dbReference>
<evidence type="ECO:0000256" key="4">
    <source>
        <dbReference type="ARBA" id="ARBA00022723"/>
    </source>
</evidence>
<dbReference type="AlphaFoldDB" id="D7TB59"/>
<keyword evidence="6" id="KW-0805">Transcription regulation</keyword>
<dbReference type="GO" id="GO:0003700">
    <property type="term" value="F:DNA-binding transcription factor activity"/>
    <property type="evidence" value="ECO:0007669"/>
    <property type="project" value="InterPro"/>
</dbReference>
<keyword evidence="12" id="KW-0175">Coiled coil</keyword>
<feature type="domain" description="HSF-type DNA-binding" evidence="13">
    <location>
        <begin position="456"/>
        <end position="480"/>
    </location>
</feature>
<dbReference type="InterPro" id="IPR036388">
    <property type="entry name" value="WH-like_DNA-bd_sf"/>
</dbReference>
<evidence type="ECO:0000256" key="1">
    <source>
        <dbReference type="ARBA" id="ARBA00004123"/>
    </source>
</evidence>
<keyword evidence="4" id="KW-0479">Metal-binding</keyword>
<sequence length="663" mass="73387">MEPASLISNLQQVLITKREDGNSISSCSSTVDESAVKDCSRAVVLVTNGDGIESPGLTSLVQALLREPRFHVHVCAPQSDKSVSGHSMTVQETLTACSAEIGGATAYEVSGTPADCVSLALSGALFSWSKPVLVICGINKGSSYGLNMFHSGAVAGAREALLCGVPALCISMNWKEDVSCDNDFKDAVNVCLPIIHAAIRDIEKGIFPKSCLVNIEIPSSPLKNKGFKVARQSLRRPALIWQAVSATKHPSIGHFMSNQQSLGFKLAQLGRDASAMGAARCLNSDQKNQEIESVGVAGKLSSQKTVKKYFRLKFQEMEQGKADEDLDFKAVENGFVKDEEEEERKKEMESVEVKEESMWVEVEDSGELWGSSVAAKEEKMLEADGGGESGWCCSSLAAAAEVAKPMEGLHEAGPPPFLKKTFEMVEDPETDSVVSWSVARNSFIVWDSHNFSQSLLPKYFKHSNFSSFIRQLNTYGFRKIDSDRWEFANEAFQGGKRHLLKNIKRRRHGCLQQQGSRSGAESVKLQLEAEVESLRKDQNILNVEILRMRQRQETSQNHLTAVEERIRGAECKQKQMFIFMAKAVKNPSFVQQLIQKRQKRELGDGEIGKKRRLASMLSVGSLLEAIFSNQTVHYRNQNLVQEEPSLQSEIQSLFFAIRETFNS</sequence>
<keyword evidence="9" id="KW-0804">Transcription</keyword>
<dbReference type="eggNOG" id="KOG0627">
    <property type="taxonomic scope" value="Eukaryota"/>
</dbReference>